<name>A0ACC2WZL8_9TREE</name>
<dbReference type="EMBL" id="JASBWV010000038">
    <property type="protein sequence ID" value="KAJ9116246.1"/>
    <property type="molecule type" value="Genomic_DNA"/>
</dbReference>
<gene>
    <name evidence="1" type="ORF">QFC24_006761</name>
</gene>
<reference evidence="1" key="1">
    <citation type="submission" date="2023-04" db="EMBL/GenBank/DDBJ databases">
        <title>Draft Genome sequencing of Naganishia species isolated from polar environments using Oxford Nanopore Technology.</title>
        <authorList>
            <person name="Leo P."/>
            <person name="Venkateswaran K."/>
        </authorList>
    </citation>
    <scope>NUCLEOTIDE SEQUENCE</scope>
    <source>
        <strain evidence="1">DBVPG 5303</strain>
    </source>
</reference>
<proteinExistence type="predicted"/>
<sequence length="258" mass="27901">MQLPTDPPSTLLSNPHAPSSLPRAIAIPIGVIGTATYVVCLPAYILLQTIKYYAIGPPHPQWTLGTLLFTRGLGLLLAFMYRFGLPQPDGASAWKVPLGAKRKGCGVECRKVVGIPPEEEDELRVGWVRQESVRVVDVPGFMIWPEPTTPSSSTTTTSASASAAGKGYTAAQPGEKIIYYLVGGGFISGHPLRTHLAWWTAQQLGVRVFGRESVSFVFREQPRPVETLVLLTETPSGATQQAKRSQAKISAFAFLRSS</sequence>
<evidence type="ECO:0000313" key="2">
    <source>
        <dbReference type="Proteomes" id="UP001234202"/>
    </source>
</evidence>
<protein>
    <submittedName>
        <fullName evidence="1">Uncharacterized protein</fullName>
    </submittedName>
</protein>
<accession>A0ACC2WZL8</accession>
<evidence type="ECO:0000313" key="1">
    <source>
        <dbReference type="EMBL" id="KAJ9116246.1"/>
    </source>
</evidence>
<organism evidence="1 2">
    <name type="scientific">Naganishia onofrii</name>
    <dbReference type="NCBI Taxonomy" id="1851511"/>
    <lineage>
        <taxon>Eukaryota</taxon>
        <taxon>Fungi</taxon>
        <taxon>Dikarya</taxon>
        <taxon>Basidiomycota</taxon>
        <taxon>Agaricomycotina</taxon>
        <taxon>Tremellomycetes</taxon>
        <taxon>Filobasidiales</taxon>
        <taxon>Filobasidiaceae</taxon>
        <taxon>Naganishia</taxon>
    </lineage>
</organism>
<keyword evidence="2" id="KW-1185">Reference proteome</keyword>
<dbReference type="Proteomes" id="UP001234202">
    <property type="component" value="Unassembled WGS sequence"/>
</dbReference>
<comment type="caution">
    <text evidence="1">The sequence shown here is derived from an EMBL/GenBank/DDBJ whole genome shotgun (WGS) entry which is preliminary data.</text>
</comment>